<comment type="caution">
    <text evidence="12">The sequence shown here is derived from an EMBL/GenBank/DDBJ whole genome shotgun (WGS) entry which is preliminary data.</text>
</comment>
<dbReference type="GO" id="GO:0061630">
    <property type="term" value="F:ubiquitin protein ligase activity"/>
    <property type="evidence" value="ECO:0007669"/>
    <property type="project" value="UniProtKB-EC"/>
</dbReference>
<evidence type="ECO:0000313" key="12">
    <source>
        <dbReference type="EMBL" id="KAG2184481.1"/>
    </source>
</evidence>
<dbReference type="PROSITE" id="PS00518">
    <property type="entry name" value="ZF_RING_1"/>
    <property type="match status" value="1"/>
</dbReference>
<accession>A0A8H7Q286</accession>
<keyword evidence="4" id="KW-0479">Metal-binding</keyword>
<evidence type="ECO:0000313" key="13">
    <source>
        <dbReference type="Proteomes" id="UP000654370"/>
    </source>
</evidence>
<dbReference type="AlphaFoldDB" id="A0A8H7Q286"/>
<keyword evidence="3" id="KW-0808">Transferase</keyword>
<dbReference type="GO" id="GO:0000209">
    <property type="term" value="P:protein polyubiquitination"/>
    <property type="evidence" value="ECO:0007669"/>
    <property type="project" value="TreeGrafter"/>
</dbReference>
<evidence type="ECO:0000256" key="9">
    <source>
        <dbReference type="PROSITE-ProRule" id="PRU00175"/>
    </source>
</evidence>
<evidence type="ECO:0000256" key="1">
    <source>
        <dbReference type="ARBA" id="ARBA00000900"/>
    </source>
</evidence>
<dbReference type="OrthoDB" id="21204at2759"/>
<dbReference type="Proteomes" id="UP000654370">
    <property type="component" value="Unassembled WGS sequence"/>
</dbReference>
<evidence type="ECO:0000256" key="5">
    <source>
        <dbReference type="ARBA" id="ARBA00022771"/>
    </source>
</evidence>
<dbReference type="InterPro" id="IPR017907">
    <property type="entry name" value="Znf_RING_CS"/>
</dbReference>
<evidence type="ECO:0000256" key="8">
    <source>
        <dbReference type="ARBA" id="ARBA00023163"/>
    </source>
</evidence>
<evidence type="ECO:0000256" key="6">
    <source>
        <dbReference type="ARBA" id="ARBA00022833"/>
    </source>
</evidence>
<dbReference type="SUPFAM" id="SSF57850">
    <property type="entry name" value="RING/U-box"/>
    <property type="match status" value="1"/>
</dbReference>
<dbReference type="PANTHER" id="PTHR46077:SF1">
    <property type="entry name" value="TOP1 BINDING ARGININE_SERINE RICH PROTEIN, E3 UBIQUITIN LIGASE"/>
    <property type="match status" value="1"/>
</dbReference>
<feature type="non-terminal residue" evidence="12">
    <location>
        <position position="1"/>
    </location>
</feature>
<sequence length="305" mass="35308">MERVTISDALELALDSASLEYQAQSSELARDESSDENEDAPGQLSRKRKREDLLGLTQSALDEHDDRPSCPICLQPYIDRSYLRPCYHSFCFQCIRQWFKVGNVCPLCKQDAISLIYNVGERSGTFLEYKFNGVPSIPDSIYEQITRNTPSETMGQRAITHRRRIYHDNMLPDPGYPQTAQRHINTTHVEPYNIAKIKPFVQRDLRALLEELYDPLIEKQVLEILLIPHRRNIEARKARGKSAQERREMRISMDDAVVIDSLSEWIRGGENDKGFARRFVAEVMAFLRSGMDLNSFTTNVHYHRQ</sequence>
<keyword evidence="7" id="KW-0805">Transcription regulation</keyword>
<comment type="catalytic activity">
    <reaction evidence="1">
        <text>S-ubiquitinyl-[E2 ubiquitin-conjugating enzyme]-L-cysteine + [acceptor protein]-L-lysine = [E2 ubiquitin-conjugating enzyme]-L-cysteine + N(6)-ubiquitinyl-[acceptor protein]-L-lysine.</text>
        <dbReference type="EC" id="2.3.2.27"/>
    </reaction>
</comment>
<dbReference type="Pfam" id="PF00097">
    <property type="entry name" value="zf-C3HC4"/>
    <property type="match status" value="1"/>
</dbReference>
<keyword evidence="6" id="KW-0862">Zinc</keyword>
<dbReference type="Gene3D" id="3.30.40.10">
    <property type="entry name" value="Zinc/RING finger domain, C3HC4 (zinc finger)"/>
    <property type="match status" value="1"/>
</dbReference>
<gene>
    <name evidence="12" type="ORF">INT43_000390</name>
</gene>
<name>A0A8H7Q286_MORIS</name>
<dbReference type="InterPro" id="IPR018957">
    <property type="entry name" value="Znf_C3HC4_RING-type"/>
</dbReference>
<evidence type="ECO:0000256" key="4">
    <source>
        <dbReference type="ARBA" id="ARBA00022723"/>
    </source>
</evidence>
<protein>
    <recommendedName>
        <fullName evidence="2">RING-type E3 ubiquitin transferase</fullName>
        <ecNumber evidence="2">2.3.2.27</ecNumber>
    </recommendedName>
</protein>
<dbReference type="EMBL" id="JAEPQZ010000002">
    <property type="protein sequence ID" value="KAG2184481.1"/>
    <property type="molecule type" value="Genomic_DNA"/>
</dbReference>
<reference evidence="12" key="1">
    <citation type="submission" date="2020-12" db="EMBL/GenBank/DDBJ databases">
        <title>Metabolic potential, ecology and presence of endohyphal bacteria is reflected in genomic diversity of Mucoromycotina.</title>
        <authorList>
            <person name="Muszewska A."/>
            <person name="Okrasinska A."/>
            <person name="Steczkiewicz K."/>
            <person name="Drgas O."/>
            <person name="Orlowska M."/>
            <person name="Perlinska-Lenart U."/>
            <person name="Aleksandrzak-Piekarczyk T."/>
            <person name="Szatraj K."/>
            <person name="Zielenkiewicz U."/>
            <person name="Pilsyk S."/>
            <person name="Malc E."/>
            <person name="Mieczkowski P."/>
            <person name="Kruszewska J.S."/>
            <person name="Biernat P."/>
            <person name="Pawlowska J."/>
        </authorList>
    </citation>
    <scope>NUCLEOTIDE SEQUENCE</scope>
    <source>
        <strain evidence="12">WA0000067209</strain>
    </source>
</reference>
<keyword evidence="13" id="KW-1185">Reference proteome</keyword>
<dbReference type="InterPro" id="IPR001841">
    <property type="entry name" value="Znf_RING"/>
</dbReference>
<keyword evidence="5 9" id="KW-0863">Zinc-finger</keyword>
<dbReference type="GO" id="GO:0008270">
    <property type="term" value="F:zinc ion binding"/>
    <property type="evidence" value="ECO:0007669"/>
    <property type="project" value="UniProtKB-KW"/>
</dbReference>
<dbReference type="CDD" id="cd16574">
    <property type="entry name" value="RING-HC_Topors"/>
    <property type="match status" value="1"/>
</dbReference>
<evidence type="ECO:0000256" key="7">
    <source>
        <dbReference type="ARBA" id="ARBA00023015"/>
    </source>
</evidence>
<evidence type="ECO:0000256" key="3">
    <source>
        <dbReference type="ARBA" id="ARBA00022679"/>
    </source>
</evidence>
<evidence type="ECO:0000259" key="11">
    <source>
        <dbReference type="PROSITE" id="PS50089"/>
    </source>
</evidence>
<evidence type="ECO:0000256" key="2">
    <source>
        <dbReference type="ARBA" id="ARBA00012483"/>
    </source>
</evidence>
<dbReference type="PANTHER" id="PTHR46077">
    <property type="entry name" value="E3 UBIQUITIN-PROTEIN LIGASE TOPORS"/>
    <property type="match status" value="1"/>
</dbReference>
<keyword evidence="8" id="KW-0804">Transcription</keyword>
<dbReference type="EC" id="2.3.2.27" evidence="2"/>
<feature type="region of interest" description="Disordered" evidence="10">
    <location>
        <begin position="23"/>
        <end position="48"/>
    </location>
</feature>
<organism evidence="12 13">
    <name type="scientific">Mortierella isabellina</name>
    <name type="common">Filamentous fungus</name>
    <name type="synonym">Umbelopsis isabellina</name>
    <dbReference type="NCBI Taxonomy" id="91625"/>
    <lineage>
        <taxon>Eukaryota</taxon>
        <taxon>Fungi</taxon>
        <taxon>Fungi incertae sedis</taxon>
        <taxon>Mucoromycota</taxon>
        <taxon>Mucoromycotina</taxon>
        <taxon>Umbelopsidomycetes</taxon>
        <taxon>Umbelopsidales</taxon>
        <taxon>Umbelopsidaceae</taxon>
        <taxon>Umbelopsis</taxon>
    </lineage>
</organism>
<dbReference type="PROSITE" id="PS50089">
    <property type="entry name" value="ZF_RING_2"/>
    <property type="match status" value="1"/>
</dbReference>
<feature type="domain" description="RING-type" evidence="11">
    <location>
        <begin position="70"/>
        <end position="109"/>
    </location>
</feature>
<evidence type="ECO:0000256" key="10">
    <source>
        <dbReference type="SAM" id="MobiDB-lite"/>
    </source>
</evidence>
<dbReference type="GO" id="GO:0006513">
    <property type="term" value="P:protein monoubiquitination"/>
    <property type="evidence" value="ECO:0007669"/>
    <property type="project" value="TreeGrafter"/>
</dbReference>
<dbReference type="InterPro" id="IPR013083">
    <property type="entry name" value="Znf_RING/FYVE/PHD"/>
</dbReference>
<dbReference type="SMART" id="SM00184">
    <property type="entry name" value="RING"/>
    <property type="match status" value="1"/>
</dbReference>
<proteinExistence type="predicted"/>
<dbReference type="InterPro" id="IPR058746">
    <property type="entry name" value="Znf_RING-type_Topors"/>
</dbReference>